<sequence>MPKPKPTDPSEYLPLPPLAFHILLCLGEGERHGYALKREIVKRTEGRLNPGAGSLYGTIQKLLEQGLIEESGERPDPHLDDERRRYFRMSELGLEVAQAEAARMRALVELSETRFGLGEPA</sequence>
<dbReference type="Pfam" id="PF03551">
    <property type="entry name" value="PadR"/>
    <property type="match status" value="1"/>
</dbReference>
<keyword evidence="3" id="KW-1185">Reference proteome</keyword>
<dbReference type="InterPro" id="IPR005149">
    <property type="entry name" value="Tscrpt_reg_PadR_N"/>
</dbReference>
<reference evidence="2 3" key="1">
    <citation type="submission" date="2020-10" db="EMBL/GenBank/DDBJ databases">
        <title>Complete genome sequence of Paludibaculum fermentans P105T, a facultatively anaerobic acidobacterium capable of dissimilatory Fe(III) reduction.</title>
        <authorList>
            <person name="Dedysh S.N."/>
            <person name="Beletsky A.V."/>
            <person name="Kulichevskaya I.S."/>
            <person name="Mardanov A.V."/>
            <person name="Ravin N.V."/>
        </authorList>
    </citation>
    <scope>NUCLEOTIDE SEQUENCE [LARGE SCALE GENOMIC DNA]</scope>
    <source>
        <strain evidence="2 3">P105</strain>
    </source>
</reference>
<dbReference type="Gene3D" id="1.10.10.10">
    <property type="entry name" value="Winged helix-like DNA-binding domain superfamily/Winged helix DNA-binding domain"/>
    <property type="match status" value="1"/>
</dbReference>
<name>A0A7S7SIK4_PALFE</name>
<dbReference type="InterPro" id="IPR052509">
    <property type="entry name" value="Metal_resp_DNA-bind_regulator"/>
</dbReference>
<dbReference type="SUPFAM" id="SSF46785">
    <property type="entry name" value="Winged helix' DNA-binding domain"/>
    <property type="match status" value="1"/>
</dbReference>
<dbReference type="PANTHER" id="PTHR33169">
    <property type="entry name" value="PADR-FAMILY TRANSCRIPTIONAL REGULATOR"/>
    <property type="match status" value="1"/>
</dbReference>
<dbReference type="InterPro" id="IPR036390">
    <property type="entry name" value="WH_DNA-bd_sf"/>
</dbReference>
<dbReference type="RefSeq" id="WP_194447447.1">
    <property type="nucleotide sequence ID" value="NZ_CP063849.1"/>
</dbReference>
<dbReference type="EMBL" id="CP063849">
    <property type="protein sequence ID" value="QOY85778.1"/>
    <property type="molecule type" value="Genomic_DNA"/>
</dbReference>
<proteinExistence type="predicted"/>
<gene>
    <name evidence="2" type="ORF">IRI77_23525</name>
</gene>
<accession>A0A7S7SIK4</accession>
<protein>
    <submittedName>
        <fullName evidence="2">PadR family transcriptional regulator</fullName>
    </submittedName>
</protein>
<evidence type="ECO:0000313" key="2">
    <source>
        <dbReference type="EMBL" id="QOY85778.1"/>
    </source>
</evidence>
<feature type="domain" description="Transcription regulator PadR N-terminal" evidence="1">
    <location>
        <begin position="22"/>
        <end position="96"/>
    </location>
</feature>
<dbReference type="InterPro" id="IPR036388">
    <property type="entry name" value="WH-like_DNA-bd_sf"/>
</dbReference>
<dbReference type="Proteomes" id="UP000593892">
    <property type="component" value="Chromosome"/>
</dbReference>
<dbReference type="PANTHER" id="PTHR33169:SF13">
    <property type="entry name" value="PADR-FAMILY TRANSCRIPTIONAL REGULATOR"/>
    <property type="match status" value="1"/>
</dbReference>
<dbReference type="AlphaFoldDB" id="A0A7S7SIK4"/>
<organism evidence="2 3">
    <name type="scientific">Paludibaculum fermentans</name>
    <dbReference type="NCBI Taxonomy" id="1473598"/>
    <lineage>
        <taxon>Bacteria</taxon>
        <taxon>Pseudomonadati</taxon>
        <taxon>Acidobacteriota</taxon>
        <taxon>Terriglobia</taxon>
        <taxon>Bryobacterales</taxon>
        <taxon>Bryobacteraceae</taxon>
        <taxon>Paludibaculum</taxon>
    </lineage>
</organism>
<evidence type="ECO:0000259" key="1">
    <source>
        <dbReference type="Pfam" id="PF03551"/>
    </source>
</evidence>
<dbReference type="KEGG" id="pfer:IRI77_23525"/>
<evidence type="ECO:0000313" key="3">
    <source>
        <dbReference type="Proteomes" id="UP000593892"/>
    </source>
</evidence>